<accession>A0ACB0ZHV4</accession>
<organism evidence="1 2">
    <name type="scientific">Meloidogyne enterolobii</name>
    <name type="common">Root-knot nematode worm</name>
    <name type="synonym">Meloidogyne mayaguensis</name>
    <dbReference type="NCBI Taxonomy" id="390850"/>
    <lineage>
        <taxon>Eukaryota</taxon>
        <taxon>Metazoa</taxon>
        <taxon>Ecdysozoa</taxon>
        <taxon>Nematoda</taxon>
        <taxon>Chromadorea</taxon>
        <taxon>Rhabditida</taxon>
        <taxon>Tylenchina</taxon>
        <taxon>Tylenchomorpha</taxon>
        <taxon>Tylenchoidea</taxon>
        <taxon>Meloidogynidae</taxon>
        <taxon>Meloidogyninae</taxon>
        <taxon>Meloidogyne</taxon>
    </lineage>
</organism>
<protein>
    <submittedName>
        <fullName evidence="1">Uncharacterized protein</fullName>
    </submittedName>
</protein>
<name>A0ACB0ZHV4_MELEN</name>
<reference evidence="1" key="1">
    <citation type="submission" date="2023-11" db="EMBL/GenBank/DDBJ databases">
        <authorList>
            <person name="Poullet M."/>
        </authorList>
    </citation>
    <scope>NUCLEOTIDE SEQUENCE</scope>
    <source>
        <strain evidence="1">E1834</strain>
    </source>
</reference>
<evidence type="ECO:0000313" key="2">
    <source>
        <dbReference type="Proteomes" id="UP001497535"/>
    </source>
</evidence>
<comment type="caution">
    <text evidence="1">The sequence shown here is derived from an EMBL/GenBank/DDBJ whole genome shotgun (WGS) entry which is preliminary data.</text>
</comment>
<keyword evidence="2" id="KW-1185">Reference proteome</keyword>
<sequence length="91" mass="10345">MKRKQNASESSSTSQHPQGKTTKKAEIVDFDEAFGLLEDPLEDIVTETLQPEVPQPSDIQIQPPLEQQPTSVHSIEEEKSAKKERRQCRKM</sequence>
<gene>
    <name evidence="1" type="ORF">MENTE1834_LOCUS24981</name>
</gene>
<proteinExistence type="predicted"/>
<dbReference type="Proteomes" id="UP001497535">
    <property type="component" value="Unassembled WGS sequence"/>
</dbReference>
<evidence type="ECO:0000313" key="1">
    <source>
        <dbReference type="EMBL" id="CAK5077947.1"/>
    </source>
</evidence>
<dbReference type="EMBL" id="CAVMJV010000035">
    <property type="protein sequence ID" value="CAK5077947.1"/>
    <property type="molecule type" value="Genomic_DNA"/>
</dbReference>